<dbReference type="AlphaFoldDB" id="A0A517WPZ3"/>
<evidence type="ECO:0000313" key="2">
    <source>
        <dbReference type="Proteomes" id="UP000318384"/>
    </source>
</evidence>
<dbReference type="EMBL" id="CP037422">
    <property type="protein sequence ID" value="QDU07330.1"/>
    <property type="molecule type" value="Genomic_DNA"/>
</dbReference>
<gene>
    <name evidence="1" type="ORF">V202x_06820</name>
</gene>
<protein>
    <submittedName>
        <fullName evidence="1">Uncharacterized protein</fullName>
    </submittedName>
</protein>
<sequence length="63" mass="7047">MPPMHAIMHGDPPIPTLLLNFKEGPPDNHTAYVVAPNVFLLFHQGKLAQLYVTDVYNSMEEVS</sequence>
<dbReference type="RefSeq" id="WP_145171188.1">
    <property type="nucleotide sequence ID" value="NZ_CP037422.1"/>
</dbReference>
<name>A0A517WPZ3_9PLAN</name>
<dbReference type="Proteomes" id="UP000318384">
    <property type="component" value="Chromosome"/>
</dbReference>
<accession>A0A517WPZ3</accession>
<evidence type="ECO:0000313" key="1">
    <source>
        <dbReference type="EMBL" id="QDU07330.1"/>
    </source>
</evidence>
<reference evidence="1 2" key="1">
    <citation type="submission" date="2019-03" db="EMBL/GenBank/DDBJ databases">
        <title>Deep-cultivation of Planctomycetes and their phenomic and genomic characterization uncovers novel biology.</title>
        <authorList>
            <person name="Wiegand S."/>
            <person name="Jogler M."/>
            <person name="Boedeker C."/>
            <person name="Pinto D."/>
            <person name="Vollmers J."/>
            <person name="Rivas-Marin E."/>
            <person name="Kohn T."/>
            <person name="Peeters S.H."/>
            <person name="Heuer A."/>
            <person name="Rast P."/>
            <person name="Oberbeckmann S."/>
            <person name="Bunk B."/>
            <person name="Jeske O."/>
            <person name="Meyerdierks A."/>
            <person name="Storesund J.E."/>
            <person name="Kallscheuer N."/>
            <person name="Luecker S."/>
            <person name="Lage O.M."/>
            <person name="Pohl T."/>
            <person name="Merkel B.J."/>
            <person name="Hornburger P."/>
            <person name="Mueller R.-W."/>
            <person name="Bruemmer F."/>
            <person name="Labrenz M."/>
            <person name="Spormann A.M."/>
            <person name="Op den Camp H."/>
            <person name="Overmann J."/>
            <person name="Amann R."/>
            <person name="Jetten M.S.M."/>
            <person name="Mascher T."/>
            <person name="Medema M.H."/>
            <person name="Devos D.P."/>
            <person name="Kaster A.-K."/>
            <person name="Ovreas L."/>
            <person name="Rohde M."/>
            <person name="Galperin M.Y."/>
            <person name="Jogler C."/>
        </authorList>
    </citation>
    <scope>NUCLEOTIDE SEQUENCE [LARGE SCALE GENOMIC DNA]</scope>
    <source>
        <strain evidence="1 2">V202</strain>
    </source>
</reference>
<organism evidence="1 2">
    <name type="scientific">Gimesia aquarii</name>
    <dbReference type="NCBI Taxonomy" id="2527964"/>
    <lineage>
        <taxon>Bacteria</taxon>
        <taxon>Pseudomonadati</taxon>
        <taxon>Planctomycetota</taxon>
        <taxon>Planctomycetia</taxon>
        <taxon>Planctomycetales</taxon>
        <taxon>Planctomycetaceae</taxon>
        <taxon>Gimesia</taxon>
    </lineage>
</organism>
<keyword evidence="2" id="KW-1185">Reference proteome</keyword>
<dbReference type="OrthoDB" id="9931537at2"/>
<proteinExistence type="predicted"/>